<feature type="transmembrane region" description="Helical" evidence="7">
    <location>
        <begin position="355"/>
        <end position="376"/>
    </location>
</feature>
<feature type="transmembrane region" description="Helical" evidence="7">
    <location>
        <begin position="89"/>
        <end position="111"/>
    </location>
</feature>
<evidence type="ECO:0000256" key="2">
    <source>
        <dbReference type="ARBA" id="ARBA00022448"/>
    </source>
</evidence>
<dbReference type="InterPro" id="IPR020846">
    <property type="entry name" value="MFS_dom"/>
</dbReference>
<dbReference type="SUPFAM" id="SSF103473">
    <property type="entry name" value="MFS general substrate transporter"/>
    <property type="match status" value="1"/>
</dbReference>
<keyword evidence="4 7" id="KW-1133">Transmembrane helix</keyword>
<gene>
    <name evidence="9" type="ORF">FA15DRAFT_701602</name>
</gene>
<dbReference type="InterPro" id="IPR001958">
    <property type="entry name" value="Tet-R_TetA/multi-R_MdtG-like"/>
</dbReference>
<evidence type="ECO:0000256" key="1">
    <source>
        <dbReference type="ARBA" id="ARBA00004141"/>
    </source>
</evidence>
<dbReference type="OrthoDB" id="419616at2759"/>
<evidence type="ECO:0000259" key="8">
    <source>
        <dbReference type="PROSITE" id="PS50850"/>
    </source>
</evidence>
<dbReference type="PRINTS" id="PR01035">
    <property type="entry name" value="TCRTETA"/>
</dbReference>
<dbReference type="EMBL" id="ML210161">
    <property type="protein sequence ID" value="TFK27804.1"/>
    <property type="molecule type" value="Genomic_DNA"/>
</dbReference>
<dbReference type="GO" id="GO:0022857">
    <property type="term" value="F:transmembrane transporter activity"/>
    <property type="evidence" value="ECO:0007669"/>
    <property type="project" value="InterPro"/>
</dbReference>
<feature type="domain" description="Major facilitator superfamily (MFS) profile" evidence="8">
    <location>
        <begin position="50"/>
        <end position="515"/>
    </location>
</feature>
<accession>A0A5C3L470</accession>
<dbReference type="InterPro" id="IPR036259">
    <property type="entry name" value="MFS_trans_sf"/>
</dbReference>
<evidence type="ECO:0000256" key="5">
    <source>
        <dbReference type="ARBA" id="ARBA00023136"/>
    </source>
</evidence>
<feature type="transmembrane region" description="Helical" evidence="7">
    <location>
        <begin position="417"/>
        <end position="445"/>
    </location>
</feature>
<evidence type="ECO:0000256" key="6">
    <source>
        <dbReference type="SAM" id="MobiDB-lite"/>
    </source>
</evidence>
<dbReference type="PROSITE" id="PS50850">
    <property type="entry name" value="MFS"/>
    <property type="match status" value="1"/>
</dbReference>
<dbReference type="Proteomes" id="UP000307440">
    <property type="component" value="Unassembled WGS sequence"/>
</dbReference>
<evidence type="ECO:0000313" key="10">
    <source>
        <dbReference type="Proteomes" id="UP000307440"/>
    </source>
</evidence>
<name>A0A5C3L470_COPMA</name>
<feature type="transmembrane region" description="Helical" evidence="7">
    <location>
        <begin position="222"/>
        <end position="246"/>
    </location>
</feature>
<dbReference type="PANTHER" id="PTHR23504:SF15">
    <property type="entry name" value="MAJOR FACILITATOR SUPERFAMILY (MFS) PROFILE DOMAIN-CONTAINING PROTEIN"/>
    <property type="match status" value="1"/>
</dbReference>
<comment type="subcellular location">
    <subcellularLocation>
        <location evidence="1">Membrane</location>
        <topology evidence="1">Multi-pass membrane protein</topology>
    </subcellularLocation>
</comment>
<keyword evidence="10" id="KW-1185">Reference proteome</keyword>
<dbReference type="Gene3D" id="1.20.1250.20">
    <property type="entry name" value="MFS general substrate transporter like domains"/>
    <property type="match status" value="1"/>
</dbReference>
<reference evidence="9 10" key="1">
    <citation type="journal article" date="2019" name="Nat. Ecol. Evol.">
        <title>Megaphylogeny resolves global patterns of mushroom evolution.</title>
        <authorList>
            <person name="Varga T."/>
            <person name="Krizsan K."/>
            <person name="Foldi C."/>
            <person name="Dima B."/>
            <person name="Sanchez-Garcia M."/>
            <person name="Sanchez-Ramirez S."/>
            <person name="Szollosi G.J."/>
            <person name="Szarkandi J.G."/>
            <person name="Papp V."/>
            <person name="Albert L."/>
            <person name="Andreopoulos W."/>
            <person name="Angelini C."/>
            <person name="Antonin V."/>
            <person name="Barry K.W."/>
            <person name="Bougher N.L."/>
            <person name="Buchanan P."/>
            <person name="Buyck B."/>
            <person name="Bense V."/>
            <person name="Catcheside P."/>
            <person name="Chovatia M."/>
            <person name="Cooper J."/>
            <person name="Damon W."/>
            <person name="Desjardin D."/>
            <person name="Finy P."/>
            <person name="Geml J."/>
            <person name="Haridas S."/>
            <person name="Hughes K."/>
            <person name="Justo A."/>
            <person name="Karasinski D."/>
            <person name="Kautmanova I."/>
            <person name="Kiss B."/>
            <person name="Kocsube S."/>
            <person name="Kotiranta H."/>
            <person name="LaButti K.M."/>
            <person name="Lechner B.E."/>
            <person name="Liimatainen K."/>
            <person name="Lipzen A."/>
            <person name="Lukacs Z."/>
            <person name="Mihaltcheva S."/>
            <person name="Morgado L.N."/>
            <person name="Niskanen T."/>
            <person name="Noordeloos M.E."/>
            <person name="Ohm R.A."/>
            <person name="Ortiz-Santana B."/>
            <person name="Ovrebo C."/>
            <person name="Racz N."/>
            <person name="Riley R."/>
            <person name="Savchenko A."/>
            <person name="Shiryaev A."/>
            <person name="Soop K."/>
            <person name="Spirin V."/>
            <person name="Szebenyi C."/>
            <person name="Tomsovsky M."/>
            <person name="Tulloss R.E."/>
            <person name="Uehling J."/>
            <person name="Grigoriev I.V."/>
            <person name="Vagvolgyi C."/>
            <person name="Papp T."/>
            <person name="Martin F.M."/>
            <person name="Miettinen O."/>
            <person name="Hibbett D.S."/>
            <person name="Nagy L.G."/>
        </authorList>
    </citation>
    <scope>NUCLEOTIDE SEQUENCE [LARGE SCALE GENOMIC DNA]</scope>
    <source>
        <strain evidence="9 10">CBS 121175</strain>
    </source>
</reference>
<keyword evidence="3 7" id="KW-0812">Transmembrane</keyword>
<dbReference type="CDD" id="cd17330">
    <property type="entry name" value="MFS_SLC46_TetA_like"/>
    <property type="match status" value="1"/>
</dbReference>
<evidence type="ECO:0000256" key="7">
    <source>
        <dbReference type="SAM" id="Phobius"/>
    </source>
</evidence>
<feature type="region of interest" description="Disordered" evidence="6">
    <location>
        <begin position="258"/>
        <end position="301"/>
    </location>
</feature>
<evidence type="ECO:0000256" key="4">
    <source>
        <dbReference type="ARBA" id="ARBA00022989"/>
    </source>
</evidence>
<organism evidence="9 10">
    <name type="scientific">Coprinopsis marcescibilis</name>
    <name type="common">Agaric fungus</name>
    <name type="synonym">Psathyrella marcescibilis</name>
    <dbReference type="NCBI Taxonomy" id="230819"/>
    <lineage>
        <taxon>Eukaryota</taxon>
        <taxon>Fungi</taxon>
        <taxon>Dikarya</taxon>
        <taxon>Basidiomycota</taxon>
        <taxon>Agaricomycotina</taxon>
        <taxon>Agaricomycetes</taxon>
        <taxon>Agaricomycetidae</taxon>
        <taxon>Agaricales</taxon>
        <taxon>Agaricineae</taxon>
        <taxon>Psathyrellaceae</taxon>
        <taxon>Coprinopsis</taxon>
    </lineage>
</organism>
<dbReference type="Pfam" id="PF07690">
    <property type="entry name" value="MFS_1"/>
    <property type="match status" value="1"/>
</dbReference>
<feature type="transmembrane region" description="Helical" evidence="7">
    <location>
        <begin position="123"/>
        <end position="145"/>
    </location>
</feature>
<dbReference type="AlphaFoldDB" id="A0A5C3L470"/>
<feature type="transmembrane region" description="Helical" evidence="7">
    <location>
        <begin position="466"/>
        <end position="485"/>
    </location>
</feature>
<evidence type="ECO:0000313" key="9">
    <source>
        <dbReference type="EMBL" id="TFK27804.1"/>
    </source>
</evidence>
<protein>
    <submittedName>
        <fullName evidence="9">Member of major facilitator superfamily multidrug-resistance, DHA1 sub-family</fullName>
    </submittedName>
</protein>
<proteinExistence type="predicted"/>
<dbReference type="PANTHER" id="PTHR23504">
    <property type="entry name" value="MAJOR FACILITATOR SUPERFAMILY DOMAIN-CONTAINING PROTEIN 10"/>
    <property type="match status" value="1"/>
</dbReference>
<feature type="transmembrane region" description="Helical" evidence="7">
    <location>
        <begin position="388"/>
        <end position="405"/>
    </location>
</feature>
<dbReference type="GO" id="GO:0016020">
    <property type="term" value="C:membrane"/>
    <property type="evidence" value="ECO:0007669"/>
    <property type="project" value="UniProtKB-SubCell"/>
</dbReference>
<feature type="transmembrane region" description="Helical" evidence="7">
    <location>
        <begin position="46"/>
        <end position="69"/>
    </location>
</feature>
<sequence length="520" mass="56235">MTRAKNAADVPNVERDGTVAVDEETPLLEVVVAGHGRQKKKKMTPLPWFQFSIVMFLQLAEPLTSQVISPFMPQLIRDLGITGGNEAAVGYYVGMMQSIFFLTQALTILHWSRLSDSIGRKPVILIGLSGLTISMYSFGLSRTFWGLVLSRSLNGALNGNIGVIKSMMAELTDETNISMAYAYFPIAWSSGSTLGPIIGGSLSKPAERFPGWFGNSEFHKKYPYFLACAVPATYSLISFVVIWVYLKETLPNPTPIRQYLTKRQKKPTSKLSKALDSQDPGQAGISHSLPVSGEASEGPNEKEHIPLRSLLTRRVITAAGNYAAISLVDIAFRAIQPLFLSTPIEKGGLGLPPHIIGNLMSVYGIMNGFLQVFFFAKIVDRWGAKKTFIGGMISAIPAFACYPLLNMLARSQGLSNLVWILAVTQILISIGMGLCYGSVFIFIAAAAPNRASLGATNGLSQMTVSVMRAIGPGVASSLFSLSIAHNLAGGWLVYYILIGVVVGALYAASFLPKRLWAQAP</sequence>
<feature type="transmembrane region" description="Helical" evidence="7">
    <location>
        <begin position="491"/>
        <end position="511"/>
    </location>
</feature>
<keyword evidence="5 7" id="KW-0472">Membrane</keyword>
<keyword evidence="2" id="KW-0813">Transport</keyword>
<evidence type="ECO:0000256" key="3">
    <source>
        <dbReference type="ARBA" id="ARBA00022692"/>
    </source>
</evidence>
<dbReference type="InterPro" id="IPR011701">
    <property type="entry name" value="MFS"/>
</dbReference>